<dbReference type="EMBL" id="CP045810">
    <property type="protein sequence ID" value="QHN37960.1"/>
    <property type="molecule type" value="Genomic_DNA"/>
</dbReference>
<evidence type="ECO:0000256" key="11">
    <source>
        <dbReference type="ARBA" id="ARBA00022967"/>
    </source>
</evidence>
<feature type="transmembrane region" description="Helical" evidence="18">
    <location>
        <begin position="405"/>
        <end position="430"/>
    </location>
</feature>
<comment type="subunit">
    <text evidence="15">Forms a heterodimer with IrtB.</text>
</comment>
<dbReference type="InterPro" id="IPR003439">
    <property type="entry name" value="ABC_transporter-like_ATP-bd"/>
</dbReference>
<dbReference type="InterPro" id="IPR017871">
    <property type="entry name" value="ABC_transporter-like_CS"/>
</dbReference>
<comment type="cofactor">
    <cofactor evidence="1">
        <name>FAD</name>
        <dbReference type="ChEBI" id="CHEBI:57692"/>
    </cofactor>
</comment>
<dbReference type="FunFam" id="3.40.50.300:FF:000221">
    <property type="entry name" value="Multidrug ABC transporter ATP-binding protein"/>
    <property type="match status" value="1"/>
</dbReference>
<dbReference type="Pfam" id="PF08021">
    <property type="entry name" value="FAD_binding_9"/>
    <property type="match status" value="1"/>
</dbReference>
<dbReference type="InterPro" id="IPR017938">
    <property type="entry name" value="Riboflavin_synthase-like_b-brl"/>
</dbReference>
<dbReference type="InterPro" id="IPR036640">
    <property type="entry name" value="ABC1_TM_sf"/>
</dbReference>
<evidence type="ECO:0000256" key="15">
    <source>
        <dbReference type="ARBA" id="ARBA00023467"/>
    </source>
</evidence>
<keyword evidence="7 18" id="KW-0812">Transmembrane</keyword>
<dbReference type="CDD" id="cd06193">
    <property type="entry name" value="siderophore_interacting"/>
    <property type="match status" value="1"/>
</dbReference>
<gene>
    <name evidence="19" type="ORF">GII30_01070</name>
</gene>
<evidence type="ECO:0000256" key="8">
    <source>
        <dbReference type="ARBA" id="ARBA00022741"/>
    </source>
</evidence>
<dbReference type="SMART" id="SM00382">
    <property type="entry name" value="AAA"/>
    <property type="match status" value="1"/>
</dbReference>
<evidence type="ECO:0000256" key="18">
    <source>
        <dbReference type="SAM" id="Phobius"/>
    </source>
</evidence>
<keyword evidence="6" id="KW-0285">Flavoprotein</keyword>
<dbReference type="GO" id="GO:0005886">
    <property type="term" value="C:plasma membrane"/>
    <property type="evidence" value="ECO:0007669"/>
    <property type="project" value="UniProtKB-SubCell"/>
</dbReference>
<dbReference type="GO" id="GO:0016491">
    <property type="term" value="F:oxidoreductase activity"/>
    <property type="evidence" value="ECO:0007669"/>
    <property type="project" value="InterPro"/>
</dbReference>
<dbReference type="InterPro" id="IPR017927">
    <property type="entry name" value="FAD-bd_FR_type"/>
</dbReference>
<feature type="transmembrane region" description="Helical" evidence="18">
    <location>
        <begin position="436"/>
        <end position="454"/>
    </location>
</feature>
<protein>
    <recommendedName>
        <fullName evidence="16">Mycobactin import ATP-binding/permease protein IrtA</fullName>
    </recommendedName>
</protein>
<feature type="transmembrane region" description="Helical" evidence="18">
    <location>
        <begin position="556"/>
        <end position="577"/>
    </location>
</feature>
<evidence type="ECO:0000256" key="2">
    <source>
        <dbReference type="ARBA" id="ARBA00004429"/>
    </source>
</evidence>
<evidence type="ECO:0000256" key="6">
    <source>
        <dbReference type="ARBA" id="ARBA00022630"/>
    </source>
</evidence>
<dbReference type="PROSITE" id="PS51384">
    <property type="entry name" value="FAD_FR"/>
    <property type="match status" value="1"/>
</dbReference>
<evidence type="ECO:0000256" key="3">
    <source>
        <dbReference type="ARBA" id="ARBA00022448"/>
    </source>
</evidence>
<feature type="transmembrane region" description="Helical" evidence="18">
    <location>
        <begin position="338"/>
        <end position="362"/>
    </location>
</feature>
<dbReference type="PANTHER" id="PTHR24221">
    <property type="entry name" value="ATP-BINDING CASSETTE SUB-FAMILY B"/>
    <property type="match status" value="1"/>
</dbReference>
<dbReference type="GO" id="GO:0034040">
    <property type="term" value="F:ATPase-coupled lipid transmembrane transporter activity"/>
    <property type="evidence" value="ECO:0007669"/>
    <property type="project" value="TreeGrafter"/>
</dbReference>
<evidence type="ECO:0000256" key="10">
    <source>
        <dbReference type="ARBA" id="ARBA00022840"/>
    </source>
</evidence>
<keyword evidence="9" id="KW-0274">FAD</keyword>
<sequence>MSRGFNGALMRAFGARDHVAKVTGVQDITAHCKRVWFVSDTLFEEAEAFPTAFVRGWFPDGQGKEFQRAYTFVDADPENGQFSVDFVLHEPAGPASAWAKTVEPGDEISVMWMSAIPFEVPTVGRPEGYLMIGDSASLPAIRTVIDVIPDDLPIDLYLEEHDPLDHELPLPEHPRLRTHWVPRGDAASVAMALENRDWSNWYLWVCPESGTLKEVRKRAKEFGFPKSQTHAQAYWVHGKAMGKERDPEAEAAAQAAAEPVPEPPEEPQPAQPTEPTAVQGAWSAAGAGRLIAPLKGKLILAGIAQLVVVLLQLAPYVVLVEFSRRILRGAPSSELWNLGYWALGLIGAGLLLEFGLMLWLHLVDARFSRDLRHRLIGKMSRMPLGWFTSRNSGTIKSQIQDNTLALHYLVTHAVVDAVAAVVSPIVVLVYLFTVDWGIALCMFLPVLTYVVVMWRMMVQSGPKIPQAQKWAEHMNGEAAAYLEAQPVIRVFGGAMASSFRRNLDGYIGFLDNWQRPFIKAKTVMDLVTRPTTFLWLICCAGTLFVIWGWAQPVDLLPFLFLGTTFGARLLGIGYGLSGLRAGTVAARDIQATLEEPELAVLDNQTGADERDVIFDHVTFGYRKDVPVLHDVSLRLKPGTVTALVGPSGSGKSTLAALLARFYDVGGGAIRIGGRDLRSMTGDELYRQLGFVLQSTQLVAGTVAENIALAVPGASRERIETVARAANIHDRIERMPDGYDTLLGPDAALSGGERQRLTIARALLADAPILVLDEATAFADPESEYLVQQSLSRLAADRTVLVIAHRLHTVVDADQIVVLDGGRIVETGTHTQLFDAGGRYRALWDSLEGDSLEESSSGTTDLTTGAHR</sequence>
<comment type="subcellular location">
    <subcellularLocation>
        <location evidence="2">Cell inner membrane</location>
        <topology evidence="2">Multi-pass membrane protein</topology>
    </subcellularLocation>
</comment>
<dbReference type="InterPro" id="IPR039261">
    <property type="entry name" value="FNR_nucleotide-bd"/>
</dbReference>
<organism evidence="19">
    <name type="scientific">Gordonia amarae</name>
    <dbReference type="NCBI Taxonomy" id="36821"/>
    <lineage>
        <taxon>Bacteria</taxon>
        <taxon>Bacillati</taxon>
        <taxon>Actinomycetota</taxon>
        <taxon>Actinomycetes</taxon>
        <taxon>Mycobacteriales</taxon>
        <taxon>Gordoniaceae</taxon>
        <taxon>Gordonia</taxon>
    </lineage>
</organism>
<keyword evidence="5" id="KW-0997">Cell inner membrane</keyword>
<dbReference type="GO" id="GO:0005524">
    <property type="term" value="F:ATP binding"/>
    <property type="evidence" value="ECO:0007669"/>
    <property type="project" value="UniProtKB-KW"/>
</dbReference>
<proteinExistence type="inferred from homology"/>
<evidence type="ECO:0000256" key="16">
    <source>
        <dbReference type="ARBA" id="ARBA00023488"/>
    </source>
</evidence>
<evidence type="ECO:0000256" key="7">
    <source>
        <dbReference type="ARBA" id="ARBA00022692"/>
    </source>
</evidence>
<keyword evidence="10 19" id="KW-0067">ATP-binding</keyword>
<dbReference type="InterPro" id="IPR007037">
    <property type="entry name" value="SIP_rossman_dom"/>
</dbReference>
<feature type="compositionally biased region" description="Low complexity" evidence="17">
    <location>
        <begin position="250"/>
        <end position="259"/>
    </location>
</feature>
<dbReference type="GO" id="GO:0140359">
    <property type="term" value="F:ABC-type transporter activity"/>
    <property type="evidence" value="ECO:0007669"/>
    <property type="project" value="InterPro"/>
</dbReference>
<evidence type="ECO:0000256" key="12">
    <source>
        <dbReference type="ARBA" id="ARBA00022989"/>
    </source>
</evidence>
<dbReference type="SUPFAM" id="SSF63380">
    <property type="entry name" value="Riboflavin synthase domain-like"/>
    <property type="match status" value="1"/>
</dbReference>
<reference evidence="19" key="1">
    <citation type="journal article" date="2021" name="Nat. Microbiol.">
        <title>Cocultivation of an ultrasmall environmental parasitic bacterium with lytic ability against bacteria associated with wastewater foams.</title>
        <authorList>
            <person name="Batinovic S."/>
            <person name="Rose J.J.A."/>
            <person name="Ratcliffe J."/>
            <person name="Seviour R.J."/>
            <person name="Petrovski S."/>
        </authorList>
    </citation>
    <scope>NUCLEOTIDE SEQUENCE</scope>
    <source>
        <strain evidence="19">CON44</strain>
    </source>
</reference>
<dbReference type="PROSITE" id="PS00211">
    <property type="entry name" value="ABC_TRANSPORTER_1"/>
    <property type="match status" value="1"/>
</dbReference>
<feature type="transmembrane region" description="Helical" evidence="18">
    <location>
        <begin position="533"/>
        <end position="550"/>
    </location>
</feature>
<dbReference type="Gene3D" id="1.20.1560.10">
    <property type="entry name" value="ABC transporter type 1, transmembrane domain"/>
    <property type="match status" value="1"/>
</dbReference>
<keyword evidence="4" id="KW-1003">Cell membrane</keyword>
<feature type="region of interest" description="Disordered" evidence="17">
    <location>
        <begin position="245"/>
        <end position="278"/>
    </location>
</feature>
<dbReference type="PROSITE" id="PS50929">
    <property type="entry name" value="ABC_TM1F"/>
    <property type="match status" value="1"/>
</dbReference>
<keyword evidence="3" id="KW-0813">Transport</keyword>
<dbReference type="SUPFAM" id="SSF90123">
    <property type="entry name" value="ABC transporter transmembrane region"/>
    <property type="match status" value="1"/>
</dbReference>
<dbReference type="Gene3D" id="3.40.50.300">
    <property type="entry name" value="P-loop containing nucleotide triphosphate hydrolases"/>
    <property type="match status" value="1"/>
</dbReference>
<dbReference type="RefSeq" id="WP_005192029.1">
    <property type="nucleotide sequence ID" value="NZ_CP045804.1"/>
</dbReference>
<keyword evidence="8" id="KW-0547">Nucleotide-binding</keyword>
<keyword evidence="13 18" id="KW-0472">Membrane</keyword>
<dbReference type="AlphaFoldDB" id="A0A857KE82"/>
<dbReference type="Gene3D" id="2.40.30.10">
    <property type="entry name" value="Translation factors"/>
    <property type="match status" value="1"/>
</dbReference>
<dbReference type="PANTHER" id="PTHR24221:SF654">
    <property type="entry name" value="ATP-BINDING CASSETTE SUB-FAMILY B MEMBER 6"/>
    <property type="match status" value="1"/>
</dbReference>
<dbReference type="InterPro" id="IPR011527">
    <property type="entry name" value="ABC1_TM_dom"/>
</dbReference>
<evidence type="ECO:0000256" key="9">
    <source>
        <dbReference type="ARBA" id="ARBA00022827"/>
    </source>
</evidence>
<comment type="similarity">
    <text evidence="14">Belongs to the ABC transporter superfamily. Siderophore-Fe(3+) uptake transporter (SIUT) (TC 3.A.1.21) family.</text>
</comment>
<dbReference type="InterPro" id="IPR003593">
    <property type="entry name" value="AAA+_ATPase"/>
</dbReference>
<keyword evidence="12 18" id="KW-1133">Transmembrane helix</keyword>
<evidence type="ECO:0000313" key="19">
    <source>
        <dbReference type="EMBL" id="QHN37960.1"/>
    </source>
</evidence>
<dbReference type="Pfam" id="PF04954">
    <property type="entry name" value="SIP"/>
    <property type="match status" value="1"/>
</dbReference>
<evidence type="ECO:0000256" key="17">
    <source>
        <dbReference type="SAM" id="MobiDB-lite"/>
    </source>
</evidence>
<name>A0A857KE82_9ACTN</name>
<evidence type="ECO:0000256" key="14">
    <source>
        <dbReference type="ARBA" id="ARBA00023455"/>
    </source>
</evidence>
<evidence type="ECO:0000256" key="4">
    <source>
        <dbReference type="ARBA" id="ARBA00022475"/>
    </source>
</evidence>
<dbReference type="InterPro" id="IPR013113">
    <property type="entry name" value="SIP_FAD-bd"/>
</dbReference>
<dbReference type="InterPro" id="IPR027417">
    <property type="entry name" value="P-loop_NTPase"/>
</dbReference>
<dbReference type="GO" id="GO:0016887">
    <property type="term" value="F:ATP hydrolysis activity"/>
    <property type="evidence" value="ECO:0007669"/>
    <property type="project" value="InterPro"/>
</dbReference>
<dbReference type="Gene3D" id="3.40.50.80">
    <property type="entry name" value="Nucleotide-binding domain of ferredoxin-NADP reductase (FNR) module"/>
    <property type="match status" value="1"/>
</dbReference>
<dbReference type="InterPro" id="IPR039421">
    <property type="entry name" value="Type_1_exporter"/>
</dbReference>
<dbReference type="SUPFAM" id="SSF52540">
    <property type="entry name" value="P-loop containing nucleoside triphosphate hydrolases"/>
    <property type="match status" value="1"/>
</dbReference>
<evidence type="ECO:0000256" key="13">
    <source>
        <dbReference type="ARBA" id="ARBA00023136"/>
    </source>
</evidence>
<dbReference type="Pfam" id="PF00005">
    <property type="entry name" value="ABC_tran"/>
    <property type="match status" value="1"/>
</dbReference>
<dbReference type="Pfam" id="PF00664">
    <property type="entry name" value="ABC_membrane"/>
    <property type="match status" value="1"/>
</dbReference>
<feature type="compositionally biased region" description="Pro residues" evidence="17">
    <location>
        <begin position="260"/>
        <end position="272"/>
    </location>
</feature>
<evidence type="ECO:0000256" key="1">
    <source>
        <dbReference type="ARBA" id="ARBA00001974"/>
    </source>
</evidence>
<evidence type="ECO:0000256" key="5">
    <source>
        <dbReference type="ARBA" id="ARBA00022519"/>
    </source>
</evidence>
<feature type="transmembrane region" description="Helical" evidence="18">
    <location>
        <begin position="298"/>
        <end position="318"/>
    </location>
</feature>
<keyword evidence="11" id="KW-1278">Translocase</keyword>
<accession>A0A857KE82</accession>
<dbReference type="PROSITE" id="PS50893">
    <property type="entry name" value="ABC_TRANSPORTER_2"/>
    <property type="match status" value="1"/>
</dbReference>